<feature type="compositionally biased region" description="Polar residues" evidence="1">
    <location>
        <begin position="35"/>
        <end position="48"/>
    </location>
</feature>
<feature type="region of interest" description="Disordered" evidence="1">
    <location>
        <begin position="96"/>
        <end position="174"/>
    </location>
</feature>
<dbReference type="HOGENOM" id="CLU_023581_0_0_1"/>
<dbReference type="RefSeq" id="XP_009543956.1">
    <property type="nucleotide sequence ID" value="XM_009545661.1"/>
</dbReference>
<feature type="region of interest" description="Disordered" evidence="1">
    <location>
        <begin position="198"/>
        <end position="443"/>
    </location>
</feature>
<evidence type="ECO:0000313" key="3">
    <source>
        <dbReference type="Proteomes" id="UP000030671"/>
    </source>
</evidence>
<name>W4KG40_HETIT</name>
<dbReference type="Proteomes" id="UP000030671">
    <property type="component" value="Unassembled WGS sequence"/>
</dbReference>
<dbReference type="EMBL" id="KI925456">
    <property type="protein sequence ID" value="ETW84270.1"/>
    <property type="molecule type" value="Genomic_DNA"/>
</dbReference>
<feature type="region of interest" description="Disordered" evidence="1">
    <location>
        <begin position="550"/>
        <end position="633"/>
    </location>
</feature>
<dbReference type="AlphaFoldDB" id="W4KG40"/>
<feature type="region of interest" description="Disordered" evidence="1">
    <location>
        <begin position="1"/>
        <end position="49"/>
    </location>
</feature>
<evidence type="ECO:0000313" key="2">
    <source>
        <dbReference type="EMBL" id="ETW84270.1"/>
    </source>
</evidence>
<dbReference type="InParanoid" id="W4KG40"/>
<protein>
    <submittedName>
        <fullName evidence="2">Uncharacterized protein</fullName>
    </submittedName>
</protein>
<dbReference type="OrthoDB" id="3248421at2759"/>
<dbReference type="STRING" id="747525.W4KG40"/>
<feature type="compositionally biased region" description="Basic and acidic residues" evidence="1">
    <location>
        <begin position="603"/>
        <end position="616"/>
    </location>
</feature>
<feature type="compositionally biased region" description="Pro residues" evidence="1">
    <location>
        <begin position="248"/>
        <end position="260"/>
    </location>
</feature>
<dbReference type="KEGG" id="hir:HETIRDRAFT_458116"/>
<sequence>MAMYGSNAAPYPSPHASPMMQQPQLQPYSPPSGQIQPGQITYTTTSTPDGRITYHPFKAVPASYQTANGVVSGIQWIPAEATSVLPAGAQPASADFAASWNRPGSGDKAMREWQKDEERRRRREEKEAAKRVAQWEKDRRDRDGDRHAREKDARSGRRLSNYSTVSGPGSGPYMPYGAVHPSAVADLETRFEGVDIGRRDYDNQRESKHRRKSGVYADGYAAGAPGHPVSSGYTPGGFPAANRASSPYAPPGAFPPPSPSRPAAELGGYAGNPVYPGYPSSPGRVGGDAYQSSAAPYQRAASPYQRAASPYQRAASPYQRAASPFHAPPAPVPNAYHDRSRAPSPMPTPAGPYGAPRSRAPSPIPGAVGPYGAPRSRAPSPNPYGGRSRAPSPIPGASPAFPQPTVGSRAPPSPRPSPRVGGGGLPSYAQEQPLLTPPDGFSRPPNLAQSYTWFDIMKIQDMDLFFETMPRMPLVLVPHDVYHEDWIRFMQDLTLAWAGKLPTVDPTRHSQRRSAMTAELIDLWNTSFFQQRGVEVVLFKGRERRSGPAIGTIESRLPTFDDSDSISSSSSSSDDSDLSGDDKYGRAGPYGPYARPTDPYSAELREAQRRTREKKSEKKRREKEKKARRKAREREKTYSLYLTCVNQRDGALGVQF</sequence>
<feature type="compositionally biased region" description="Basic and acidic residues" evidence="1">
    <location>
        <begin position="108"/>
        <end position="155"/>
    </location>
</feature>
<dbReference type="GeneID" id="20676886"/>
<keyword evidence="3" id="KW-1185">Reference proteome</keyword>
<gene>
    <name evidence="2" type="ORF">HETIRDRAFT_458116</name>
</gene>
<dbReference type="eggNOG" id="ENOG502SK18">
    <property type="taxonomic scope" value="Eukaryota"/>
</dbReference>
<feature type="compositionally biased region" description="Low complexity" evidence="1">
    <location>
        <begin position="17"/>
        <end position="34"/>
    </location>
</feature>
<reference evidence="2 3" key="1">
    <citation type="journal article" date="2012" name="New Phytol.">
        <title>Insight into trade-off between wood decay and parasitism from the genome of a fungal forest pathogen.</title>
        <authorList>
            <person name="Olson A."/>
            <person name="Aerts A."/>
            <person name="Asiegbu F."/>
            <person name="Belbahri L."/>
            <person name="Bouzid O."/>
            <person name="Broberg A."/>
            <person name="Canback B."/>
            <person name="Coutinho P.M."/>
            <person name="Cullen D."/>
            <person name="Dalman K."/>
            <person name="Deflorio G."/>
            <person name="van Diepen L.T."/>
            <person name="Dunand C."/>
            <person name="Duplessis S."/>
            <person name="Durling M."/>
            <person name="Gonthier P."/>
            <person name="Grimwood J."/>
            <person name="Fossdal C.G."/>
            <person name="Hansson D."/>
            <person name="Henrissat B."/>
            <person name="Hietala A."/>
            <person name="Himmelstrand K."/>
            <person name="Hoffmeister D."/>
            <person name="Hogberg N."/>
            <person name="James T.Y."/>
            <person name="Karlsson M."/>
            <person name="Kohler A."/>
            <person name="Kues U."/>
            <person name="Lee Y.H."/>
            <person name="Lin Y.C."/>
            <person name="Lind M."/>
            <person name="Lindquist E."/>
            <person name="Lombard V."/>
            <person name="Lucas S."/>
            <person name="Lunden K."/>
            <person name="Morin E."/>
            <person name="Murat C."/>
            <person name="Park J."/>
            <person name="Raffaello T."/>
            <person name="Rouze P."/>
            <person name="Salamov A."/>
            <person name="Schmutz J."/>
            <person name="Solheim H."/>
            <person name="Stahlberg J."/>
            <person name="Velez H."/>
            <person name="de Vries R.P."/>
            <person name="Wiebenga A."/>
            <person name="Woodward S."/>
            <person name="Yakovlev I."/>
            <person name="Garbelotto M."/>
            <person name="Martin F."/>
            <person name="Grigoriev I.V."/>
            <person name="Stenlid J."/>
        </authorList>
    </citation>
    <scope>NUCLEOTIDE SEQUENCE [LARGE SCALE GENOMIC DNA]</scope>
    <source>
        <strain evidence="2 3">TC 32-1</strain>
    </source>
</reference>
<feature type="compositionally biased region" description="Basic residues" evidence="1">
    <location>
        <begin position="617"/>
        <end position="631"/>
    </location>
</feature>
<accession>W4KG40</accession>
<evidence type="ECO:0000256" key="1">
    <source>
        <dbReference type="SAM" id="MobiDB-lite"/>
    </source>
</evidence>
<proteinExistence type="predicted"/>
<organism evidence="2 3">
    <name type="scientific">Heterobasidion irregulare (strain TC 32-1)</name>
    <dbReference type="NCBI Taxonomy" id="747525"/>
    <lineage>
        <taxon>Eukaryota</taxon>
        <taxon>Fungi</taxon>
        <taxon>Dikarya</taxon>
        <taxon>Basidiomycota</taxon>
        <taxon>Agaricomycotina</taxon>
        <taxon>Agaricomycetes</taxon>
        <taxon>Russulales</taxon>
        <taxon>Bondarzewiaceae</taxon>
        <taxon>Heterobasidion</taxon>
        <taxon>Heterobasidion annosum species complex</taxon>
    </lineage>
</organism>